<dbReference type="EC" id="5.2.1.8" evidence="3"/>
<dbReference type="PROSITE" id="PS50198">
    <property type="entry name" value="PPIC_PPIASE_2"/>
    <property type="match status" value="1"/>
</dbReference>
<evidence type="ECO:0000256" key="6">
    <source>
        <dbReference type="ARBA" id="ARBA00023110"/>
    </source>
</evidence>
<evidence type="ECO:0000256" key="2">
    <source>
        <dbReference type="ARBA" id="ARBA00007656"/>
    </source>
</evidence>
<evidence type="ECO:0000256" key="10">
    <source>
        <dbReference type="PROSITE-ProRule" id="PRU00278"/>
    </source>
</evidence>
<dbReference type="Gene3D" id="3.10.50.40">
    <property type="match status" value="1"/>
</dbReference>
<evidence type="ECO:0000259" key="12">
    <source>
        <dbReference type="PROSITE" id="PS50198"/>
    </source>
</evidence>
<evidence type="ECO:0000256" key="9">
    <source>
        <dbReference type="ARBA" id="ARBA00031484"/>
    </source>
</evidence>
<proteinExistence type="inferred from homology"/>
<dbReference type="InterPro" id="IPR046357">
    <property type="entry name" value="PPIase_dom_sf"/>
</dbReference>
<organism evidence="13 14">
    <name type="scientific">Aliiroseovarius pelagivivens</name>
    <dbReference type="NCBI Taxonomy" id="1639690"/>
    <lineage>
        <taxon>Bacteria</taxon>
        <taxon>Pseudomonadati</taxon>
        <taxon>Pseudomonadota</taxon>
        <taxon>Alphaproteobacteria</taxon>
        <taxon>Rhodobacterales</taxon>
        <taxon>Paracoccaceae</taxon>
        <taxon>Aliiroseovarius</taxon>
    </lineage>
</organism>
<gene>
    <name evidence="13" type="primary">cbf2</name>
    <name evidence="13" type="ORF">ALP8811_02947</name>
</gene>
<dbReference type="PANTHER" id="PTHR47245">
    <property type="entry name" value="PEPTIDYLPROLYL ISOMERASE"/>
    <property type="match status" value="1"/>
</dbReference>
<protein>
    <recommendedName>
        <fullName evidence="4">Parvulin-like PPIase</fullName>
        <ecNumber evidence="3">5.2.1.8</ecNumber>
    </recommendedName>
    <alternativeName>
        <fullName evidence="8">Peptidyl-prolyl cis-trans isomerase plp</fullName>
    </alternativeName>
    <alternativeName>
        <fullName evidence="9">Rotamase plp</fullName>
    </alternativeName>
</protein>
<dbReference type="SUPFAM" id="SSF109998">
    <property type="entry name" value="Triger factor/SurA peptide-binding domain-like"/>
    <property type="match status" value="1"/>
</dbReference>
<evidence type="ECO:0000313" key="13">
    <source>
        <dbReference type="EMBL" id="SPF79013.1"/>
    </source>
</evidence>
<evidence type="ECO:0000256" key="3">
    <source>
        <dbReference type="ARBA" id="ARBA00013194"/>
    </source>
</evidence>
<dbReference type="InterPro" id="IPR000297">
    <property type="entry name" value="PPIase_PpiC"/>
</dbReference>
<evidence type="ECO:0000256" key="7">
    <source>
        <dbReference type="ARBA" id="ARBA00023235"/>
    </source>
</evidence>
<dbReference type="PROSITE" id="PS01096">
    <property type="entry name" value="PPIC_PPIASE_1"/>
    <property type="match status" value="1"/>
</dbReference>
<feature type="signal peptide" evidence="11">
    <location>
        <begin position="1"/>
        <end position="23"/>
    </location>
</feature>
<dbReference type="EMBL" id="OMOI01000002">
    <property type="protein sequence ID" value="SPF79013.1"/>
    <property type="molecule type" value="Genomic_DNA"/>
</dbReference>
<dbReference type="OrthoDB" id="14196at2"/>
<sequence>MIYRHAAAFGFALSLTLGAPAFAQETATDDAMPKVEVQADTVLATVNGEQITVAHVIAARQGLAQQFQQLPDDVLFPGLVEQLIQQTVLGQAVDEVSRRNAVILENTRREMAAAEKVDDIVADAVTDEALQAAYDAQYADAEPSKEFSAAHILVATEDEAKDLITKLEGGADFAELAKEFSTGPSGPGGGDLGWFGPGMMVKPFEDAVFALETGAVSAPVQTQFGWHVVKLNDTRMVGAPELDDVRAELATQIENDAVDTALQALLDGATIERTELEGIDPAVSRDMTLLDN</sequence>
<reference evidence="13 14" key="1">
    <citation type="submission" date="2018-03" db="EMBL/GenBank/DDBJ databases">
        <authorList>
            <person name="Keele B.F."/>
        </authorList>
    </citation>
    <scope>NUCLEOTIDE SEQUENCE [LARGE SCALE GENOMIC DNA]</scope>
    <source>
        <strain evidence="13 14">CECT 8811</strain>
    </source>
</reference>
<name>A0A2R8ASH8_9RHOB</name>
<evidence type="ECO:0000256" key="8">
    <source>
        <dbReference type="ARBA" id="ARBA00030642"/>
    </source>
</evidence>
<keyword evidence="6 10" id="KW-0697">Rotamase</keyword>
<evidence type="ECO:0000256" key="5">
    <source>
        <dbReference type="ARBA" id="ARBA00022729"/>
    </source>
</evidence>
<dbReference type="InterPro" id="IPR023058">
    <property type="entry name" value="PPIase_PpiC_CS"/>
</dbReference>
<evidence type="ECO:0000256" key="11">
    <source>
        <dbReference type="SAM" id="SignalP"/>
    </source>
</evidence>
<feature type="domain" description="PpiC" evidence="12">
    <location>
        <begin position="144"/>
        <end position="233"/>
    </location>
</feature>
<dbReference type="Pfam" id="PF13616">
    <property type="entry name" value="Rotamase_3"/>
    <property type="match status" value="1"/>
</dbReference>
<dbReference type="SUPFAM" id="SSF54534">
    <property type="entry name" value="FKBP-like"/>
    <property type="match status" value="1"/>
</dbReference>
<evidence type="ECO:0000256" key="1">
    <source>
        <dbReference type="ARBA" id="ARBA00000971"/>
    </source>
</evidence>
<keyword evidence="7 10" id="KW-0413">Isomerase</keyword>
<comment type="similarity">
    <text evidence="2">Belongs to the PpiC/parvulin rotamase family.</text>
</comment>
<dbReference type="Proteomes" id="UP000244911">
    <property type="component" value="Unassembled WGS sequence"/>
</dbReference>
<keyword evidence="14" id="KW-1185">Reference proteome</keyword>
<comment type="catalytic activity">
    <reaction evidence="1">
        <text>[protein]-peptidylproline (omega=180) = [protein]-peptidylproline (omega=0)</text>
        <dbReference type="Rhea" id="RHEA:16237"/>
        <dbReference type="Rhea" id="RHEA-COMP:10747"/>
        <dbReference type="Rhea" id="RHEA-COMP:10748"/>
        <dbReference type="ChEBI" id="CHEBI:83833"/>
        <dbReference type="ChEBI" id="CHEBI:83834"/>
        <dbReference type="EC" id="5.2.1.8"/>
    </reaction>
</comment>
<dbReference type="AlphaFoldDB" id="A0A2R8ASH8"/>
<dbReference type="GO" id="GO:0003755">
    <property type="term" value="F:peptidyl-prolyl cis-trans isomerase activity"/>
    <property type="evidence" value="ECO:0007669"/>
    <property type="project" value="UniProtKB-KW"/>
</dbReference>
<dbReference type="InterPro" id="IPR027304">
    <property type="entry name" value="Trigger_fact/SurA_dom_sf"/>
</dbReference>
<dbReference type="PANTHER" id="PTHR47245:SF1">
    <property type="entry name" value="FOLDASE PROTEIN PRSA"/>
    <property type="match status" value="1"/>
</dbReference>
<accession>A0A2R8ASH8</accession>
<keyword evidence="5 11" id="KW-0732">Signal</keyword>
<evidence type="ECO:0000256" key="4">
    <source>
        <dbReference type="ARBA" id="ARBA00018370"/>
    </source>
</evidence>
<dbReference type="InterPro" id="IPR050245">
    <property type="entry name" value="PrsA_foldase"/>
</dbReference>
<feature type="chain" id="PRO_5015311252" description="Parvulin-like PPIase" evidence="11">
    <location>
        <begin position="24"/>
        <end position="292"/>
    </location>
</feature>
<dbReference type="RefSeq" id="WP_108857983.1">
    <property type="nucleotide sequence ID" value="NZ_OMOI01000002.1"/>
</dbReference>
<evidence type="ECO:0000313" key="14">
    <source>
        <dbReference type="Proteomes" id="UP000244911"/>
    </source>
</evidence>